<dbReference type="AlphaFoldDB" id="A0A1F6G4K5"/>
<gene>
    <name evidence="1" type="ORF">A2527_14020</name>
</gene>
<evidence type="ECO:0000313" key="2">
    <source>
        <dbReference type="Proteomes" id="UP000178449"/>
    </source>
</evidence>
<dbReference type="Proteomes" id="UP000178449">
    <property type="component" value="Unassembled WGS sequence"/>
</dbReference>
<name>A0A1F6G4K5_9PROT</name>
<organism evidence="1 2">
    <name type="scientific">Candidatus Lambdaproteobacteria bacterium RIFOXYD2_FULL_50_16</name>
    <dbReference type="NCBI Taxonomy" id="1817772"/>
    <lineage>
        <taxon>Bacteria</taxon>
        <taxon>Pseudomonadati</taxon>
        <taxon>Pseudomonadota</taxon>
        <taxon>Candidatus Lambdaproteobacteria</taxon>
    </lineage>
</organism>
<accession>A0A1F6G4K5</accession>
<proteinExistence type="predicted"/>
<sequence>MSPTKPKRWDAAKRFYKHAESLLTEGLEPEILTQVFLKSLKEVFGPKDERYFVGKCRYWLDQKNLRTRRSKESPKQTPLEAKWVILPEGPDQESHLLFYNEKKLVGEKRQFFEMLIKTYGPALEAALSRATPAPHTKAFEQAGQAQARSIRAKYRKQKEVILAIERFARNQKSSLGILKNLDELPDLEQEVINFQNQLLSDLQKAKSSLYAERQETGRRQAFFERLMDQMGSSLRITEGLMELFPLDLMRGPTEFRPGLMVQARLAELRGLAETLGQGLGQIRPVKGVEFTGLELLHRTLASLGHLEAVQDAQFSFAQSLEGLKIYGDLEYLSQGLGRFFDLVAQLGAMGKEPLSFNVTAKRAGNGFVDLRIMVVGLALYPDLEPNLGRPQDLFDCLEGGPLGMRLAHYLVFKTFENHGGTIALMVKKSGQLDCRVGIADLPRPA</sequence>
<dbReference type="STRING" id="1817772.A2527_14020"/>
<evidence type="ECO:0000313" key="1">
    <source>
        <dbReference type="EMBL" id="OGG93049.1"/>
    </source>
</evidence>
<reference evidence="1 2" key="1">
    <citation type="journal article" date="2016" name="Nat. Commun.">
        <title>Thousands of microbial genomes shed light on interconnected biogeochemical processes in an aquifer system.</title>
        <authorList>
            <person name="Anantharaman K."/>
            <person name="Brown C.T."/>
            <person name="Hug L.A."/>
            <person name="Sharon I."/>
            <person name="Castelle C.J."/>
            <person name="Probst A.J."/>
            <person name="Thomas B.C."/>
            <person name="Singh A."/>
            <person name="Wilkins M.J."/>
            <person name="Karaoz U."/>
            <person name="Brodie E.L."/>
            <person name="Williams K.H."/>
            <person name="Hubbard S.S."/>
            <person name="Banfield J.F."/>
        </authorList>
    </citation>
    <scope>NUCLEOTIDE SEQUENCE [LARGE SCALE GENOMIC DNA]</scope>
</reference>
<comment type="caution">
    <text evidence="1">The sequence shown here is derived from an EMBL/GenBank/DDBJ whole genome shotgun (WGS) entry which is preliminary data.</text>
</comment>
<dbReference type="EMBL" id="MFNE01000053">
    <property type="protein sequence ID" value="OGG93049.1"/>
    <property type="molecule type" value="Genomic_DNA"/>
</dbReference>
<protein>
    <submittedName>
        <fullName evidence="1">Uncharacterized protein</fullName>
    </submittedName>
</protein>